<feature type="transmembrane region" description="Helical" evidence="1">
    <location>
        <begin position="73"/>
        <end position="95"/>
    </location>
</feature>
<feature type="non-terminal residue" evidence="2">
    <location>
        <position position="1"/>
    </location>
</feature>
<sequence length="188" mass="21409">TSVLQLYLDIYKIFCAVLMLINLKKFKNIPHWSWPRVITLLVLFLILCIPIDMSYTNMLKEQVNSVKSLNAGLLYDMCRSVVAWIVFVFMICIILPACGYKKGLTCDEENCPGCLIPKRKHPETWAVNALEFQFICLILYYPMAFVMACSQMWFDTTDFGYIFFGTTSLVPWPMPNGTSAISSGAPIS</sequence>
<dbReference type="AlphaFoldDB" id="A0AAV5SD14"/>
<protein>
    <submittedName>
        <fullName evidence="2">Uncharacterized protein</fullName>
    </submittedName>
</protein>
<keyword evidence="1" id="KW-0472">Membrane</keyword>
<keyword evidence="3" id="KW-1185">Reference proteome</keyword>
<evidence type="ECO:0000313" key="2">
    <source>
        <dbReference type="EMBL" id="GMS81267.1"/>
    </source>
</evidence>
<organism evidence="2 3">
    <name type="scientific">Pristionchus entomophagus</name>
    <dbReference type="NCBI Taxonomy" id="358040"/>
    <lineage>
        <taxon>Eukaryota</taxon>
        <taxon>Metazoa</taxon>
        <taxon>Ecdysozoa</taxon>
        <taxon>Nematoda</taxon>
        <taxon>Chromadorea</taxon>
        <taxon>Rhabditida</taxon>
        <taxon>Rhabditina</taxon>
        <taxon>Diplogasteromorpha</taxon>
        <taxon>Diplogasteroidea</taxon>
        <taxon>Neodiplogasteridae</taxon>
        <taxon>Pristionchus</taxon>
    </lineage>
</organism>
<evidence type="ECO:0000256" key="1">
    <source>
        <dbReference type="SAM" id="Phobius"/>
    </source>
</evidence>
<dbReference type="EMBL" id="BTSX01000001">
    <property type="protein sequence ID" value="GMS81267.1"/>
    <property type="molecule type" value="Genomic_DNA"/>
</dbReference>
<keyword evidence="1" id="KW-0812">Transmembrane</keyword>
<evidence type="ECO:0000313" key="3">
    <source>
        <dbReference type="Proteomes" id="UP001432027"/>
    </source>
</evidence>
<feature type="transmembrane region" description="Helical" evidence="1">
    <location>
        <begin position="6"/>
        <end position="23"/>
    </location>
</feature>
<accession>A0AAV5SD14</accession>
<keyword evidence="1" id="KW-1133">Transmembrane helix</keyword>
<dbReference type="Proteomes" id="UP001432027">
    <property type="component" value="Unassembled WGS sequence"/>
</dbReference>
<proteinExistence type="predicted"/>
<feature type="transmembrane region" description="Helical" evidence="1">
    <location>
        <begin position="35"/>
        <end position="53"/>
    </location>
</feature>
<reference evidence="2" key="1">
    <citation type="submission" date="2023-10" db="EMBL/GenBank/DDBJ databases">
        <title>Genome assembly of Pristionchus species.</title>
        <authorList>
            <person name="Yoshida K."/>
            <person name="Sommer R.J."/>
        </authorList>
    </citation>
    <scope>NUCLEOTIDE SEQUENCE</scope>
    <source>
        <strain evidence="2">RS0144</strain>
    </source>
</reference>
<comment type="caution">
    <text evidence="2">The sequence shown here is derived from an EMBL/GenBank/DDBJ whole genome shotgun (WGS) entry which is preliminary data.</text>
</comment>
<name>A0AAV5SD14_9BILA</name>
<gene>
    <name evidence="2" type="ORF">PENTCL1PPCAC_3442</name>
</gene>
<feature type="transmembrane region" description="Helical" evidence="1">
    <location>
        <begin position="134"/>
        <end position="154"/>
    </location>
</feature>